<dbReference type="InterPro" id="IPR032710">
    <property type="entry name" value="NTF2-like_dom_sf"/>
</dbReference>
<dbReference type="SUPFAM" id="SSF54427">
    <property type="entry name" value="NTF2-like"/>
    <property type="match status" value="1"/>
</dbReference>
<evidence type="ECO:0000313" key="1">
    <source>
        <dbReference type="EMBL" id="SNT53892.1"/>
    </source>
</evidence>
<dbReference type="AlphaFoldDB" id="A0A239NH71"/>
<protein>
    <recommendedName>
        <fullName evidence="3">DUF4440 domain-containing protein</fullName>
    </recommendedName>
</protein>
<evidence type="ECO:0008006" key="3">
    <source>
        <dbReference type="Google" id="ProtNLM"/>
    </source>
</evidence>
<name>A0A239NH71_9ACTN</name>
<dbReference type="Proteomes" id="UP000198280">
    <property type="component" value="Unassembled WGS sequence"/>
</dbReference>
<keyword evidence="2" id="KW-1185">Reference proteome</keyword>
<dbReference type="RefSeq" id="WP_245939305.1">
    <property type="nucleotide sequence ID" value="NZ_FZOF01000036.1"/>
</dbReference>
<gene>
    <name evidence="1" type="ORF">SAMN05216252_1364</name>
</gene>
<proteinExistence type="predicted"/>
<evidence type="ECO:0000313" key="2">
    <source>
        <dbReference type="Proteomes" id="UP000198280"/>
    </source>
</evidence>
<organism evidence="1 2">
    <name type="scientific">Actinacidiphila glaucinigra</name>
    <dbReference type="NCBI Taxonomy" id="235986"/>
    <lineage>
        <taxon>Bacteria</taxon>
        <taxon>Bacillati</taxon>
        <taxon>Actinomycetota</taxon>
        <taxon>Actinomycetes</taxon>
        <taxon>Kitasatosporales</taxon>
        <taxon>Streptomycetaceae</taxon>
        <taxon>Actinacidiphila</taxon>
    </lineage>
</organism>
<accession>A0A239NH71</accession>
<reference evidence="1 2" key="1">
    <citation type="submission" date="2017-06" db="EMBL/GenBank/DDBJ databases">
        <authorList>
            <person name="Kim H.J."/>
            <person name="Triplett B.A."/>
        </authorList>
    </citation>
    <scope>NUCLEOTIDE SEQUENCE [LARGE SCALE GENOMIC DNA]</scope>
    <source>
        <strain evidence="1 2">CGMCC 4.1858</strain>
    </source>
</reference>
<sequence>MSAITTEMQEFISRVVHDGSNYRMDAMEKLYTDDMAILFPTAQGAIAAAPRREVFAEFAARGKAGEAPLSTEYKILHAEDQGEHATALLYRRMSDTAAPFLYELRLKRGGAYGWLVAGETVTPWPDPETAGAFLPPRQAA</sequence>
<dbReference type="EMBL" id="FZOF01000036">
    <property type="protein sequence ID" value="SNT53892.1"/>
    <property type="molecule type" value="Genomic_DNA"/>
</dbReference>